<dbReference type="OrthoDB" id="10641826at2759"/>
<feature type="region of interest" description="Disordered" evidence="1">
    <location>
        <begin position="583"/>
        <end position="675"/>
    </location>
</feature>
<feature type="region of interest" description="Disordered" evidence="1">
    <location>
        <begin position="691"/>
        <end position="843"/>
    </location>
</feature>
<feature type="compositionally biased region" description="Low complexity" evidence="1">
    <location>
        <begin position="345"/>
        <end position="355"/>
    </location>
</feature>
<gene>
    <name evidence="3" type="ORF">CALVIDRAFT_533132</name>
</gene>
<keyword evidence="2" id="KW-0812">Transmembrane</keyword>
<feature type="compositionally biased region" description="Basic residues" evidence="1">
    <location>
        <begin position="805"/>
        <end position="815"/>
    </location>
</feature>
<name>A0A167RDN3_CALVF</name>
<feature type="transmembrane region" description="Helical" evidence="2">
    <location>
        <begin position="224"/>
        <end position="245"/>
    </location>
</feature>
<dbReference type="AlphaFoldDB" id="A0A167RDN3"/>
<feature type="compositionally biased region" description="Acidic residues" evidence="1">
    <location>
        <begin position="325"/>
        <end position="336"/>
    </location>
</feature>
<sequence>MPLIARIAGRYDLAQLPHPLLHPHLQLQWPEAEAEGAVDVLDIDIILLDHSRLLDSSPGTTPTPEHELRLSPPGAWLLDRRRSHEPNTLSSSHPNALLELTFTGNAVYLSSPSSPGPGTSRAQGQIQACLNCTPPELFSQPVQDLYAHTETNQAESEADNEHRVVVWSRTGLGEGRHTLLVGRSPGPGEGEGELLLSSMHYTRSINTTTTTTTMAPSDRMHMTVVLAVCLPLVALLLIWITLYFLRRRWRARQAPSQMFAVDGPALQNHNGSISHRLRPGHYLRLKWPQKFSWSRLRGRKDVVTPYRLPPVGEGSGSGSETSASSDDEDDGLDGLEMDSRRSHSQSHSQSQSQSRSHSHTHSQSHTHSRSLTHSRSWGVSQPSSTYGTYLHPQPQPQAHVSFDPSLASRPPQPPPQPPLVQRHPSDPSPLSQTPATALDIDIDTYSPIFATSPQALHSARVRTDPPSRRASAAGSFARLAHRLSRTGLAQAREQKTSHITPYELPPIGIGPAQPQAQEAEREVGRHNTFPSSSAPSGRHTRRSRTTGEISPPGDSPGQAELLSPLSANPARKSTFILGASPDSAQVGYSRSPEAPPPLPAYAGGYSMRPLRDSKHPSGPGNSHEGVGVEYPSPVYAPPNSAEPPSASAKRQSGAFILGGSPTHAQLVGHSPDANALGTGTLLRSASAGGTLILNPLPALPPPALALPHPAHPHAGHAQRPSLPRLDTGQPYPPPAPPTSFSPPQGTASTSDPRSALASGSTAYTPGSDLPIKSPSGPGASTSASASPEERRGSVSRDAAGGEKTRRPRGSRARRNKGGEAAQERRNRPKTPEPPPPYAPAPGP</sequence>
<proteinExistence type="predicted"/>
<keyword evidence="2" id="KW-1133">Transmembrane helix</keyword>
<evidence type="ECO:0000313" key="3">
    <source>
        <dbReference type="EMBL" id="KZP00800.1"/>
    </source>
</evidence>
<accession>A0A167RDN3</accession>
<dbReference type="EMBL" id="KV417268">
    <property type="protein sequence ID" value="KZP00800.1"/>
    <property type="molecule type" value="Genomic_DNA"/>
</dbReference>
<dbReference type="Proteomes" id="UP000076738">
    <property type="component" value="Unassembled WGS sequence"/>
</dbReference>
<feature type="compositionally biased region" description="Low complexity" evidence="1">
    <location>
        <begin position="773"/>
        <end position="786"/>
    </location>
</feature>
<keyword evidence="2" id="KW-0472">Membrane</keyword>
<feature type="compositionally biased region" description="Pro residues" evidence="1">
    <location>
        <begin position="831"/>
        <end position="843"/>
    </location>
</feature>
<feature type="compositionally biased region" description="Polar residues" evidence="1">
    <location>
        <begin position="744"/>
        <end position="764"/>
    </location>
</feature>
<evidence type="ECO:0000256" key="2">
    <source>
        <dbReference type="SAM" id="Phobius"/>
    </source>
</evidence>
<feature type="compositionally biased region" description="Basic and acidic residues" evidence="1">
    <location>
        <begin position="787"/>
        <end position="804"/>
    </location>
</feature>
<evidence type="ECO:0000313" key="4">
    <source>
        <dbReference type="Proteomes" id="UP000076738"/>
    </source>
</evidence>
<protein>
    <submittedName>
        <fullName evidence="3">Uncharacterized protein</fullName>
    </submittedName>
</protein>
<feature type="compositionally biased region" description="Basic residues" evidence="1">
    <location>
        <begin position="356"/>
        <end position="372"/>
    </location>
</feature>
<organism evidence="3 4">
    <name type="scientific">Calocera viscosa (strain TUFC12733)</name>
    <dbReference type="NCBI Taxonomy" id="1330018"/>
    <lineage>
        <taxon>Eukaryota</taxon>
        <taxon>Fungi</taxon>
        <taxon>Dikarya</taxon>
        <taxon>Basidiomycota</taxon>
        <taxon>Agaricomycotina</taxon>
        <taxon>Dacrymycetes</taxon>
        <taxon>Dacrymycetales</taxon>
        <taxon>Dacrymycetaceae</taxon>
        <taxon>Calocera</taxon>
    </lineage>
</organism>
<reference evidence="3 4" key="1">
    <citation type="journal article" date="2016" name="Mol. Biol. Evol.">
        <title>Comparative Genomics of Early-Diverging Mushroom-Forming Fungi Provides Insights into the Origins of Lignocellulose Decay Capabilities.</title>
        <authorList>
            <person name="Nagy L.G."/>
            <person name="Riley R."/>
            <person name="Tritt A."/>
            <person name="Adam C."/>
            <person name="Daum C."/>
            <person name="Floudas D."/>
            <person name="Sun H."/>
            <person name="Yadav J.S."/>
            <person name="Pangilinan J."/>
            <person name="Larsson K.H."/>
            <person name="Matsuura K."/>
            <person name="Barry K."/>
            <person name="Labutti K."/>
            <person name="Kuo R."/>
            <person name="Ohm R.A."/>
            <person name="Bhattacharya S.S."/>
            <person name="Shirouzu T."/>
            <person name="Yoshinaga Y."/>
            <person name="Martin F.M."/>
            <person name="Grigoriev I.V."/>
            <person name="Hibbett D.S."/>
        </authorList>
    </citation>
    <scope>NUCLEOTIDE SEQUENCE [LARGE SCALE GENOMIC DNA]</scope>
    <source>
        <strain evidence="3 4">TUFC12733</strain>
    </source>
</reference>
<feature type="compositionally biased region" description="Pro residues" evidence="1">
    <location>
        <begin position="730"/>
        <end position="740"/>
    </location>
</feature>
<keyword evidence="4" id="KW-1185">Reference proteome</keyword>
<feature type="compositionally biased region" description="Low complexity" evidence="1">
    <location>
        <begin position="637"/>
        <end position="648"/>
    </location>
</feature>
<feature type="region of interest" description="Disordered" evidence="1">
    <location>
        <begin position="487"/>
        <end position="563"/>
    </location>
</feature>
<feature type="region of interest" description="Disordered" evidence="1">
    <location>
        <begin position="455"/>
        <end position="475"/>
    </location>
</feature>
<evidence type="ECO:0000256" key="1">
    <source>
        <dbReference type="SAM" id="MobiDB-lite"/>
    </source>
</evidence>
<dbReference type="STRING" id="1330018.A0A167RDN3"/>
<feature type="region of interest" description="Disordered" evidence="1">
    <location>
        <begin position="304"/>
        <end position="434"/>
    </location>
</feature>
<feature type="compositionally biased region" description="Polar residues" evidence="1">
    <location>
        <begin position="377"/>
        <end position="387"/>
    </location>
</feature>